<protein>
    <submittedName>
        <fullName evidence="2">YhdT family protein</fullName>
    </submittedName>
</protein>
<accession>A0ABT2WHN4</accession>
<sequence length="103" mass="12048">MDKDKIFSDDSRFKVAKKEAWIGIGLVLFNFIWWFAFAYGLGSQSPEEYTYILGFPAWFFYSCIVSLIVMSILVIIVVKYCFKEVTFEEEIDKVDEEKEKSIG</sequence>
<keyword evidence="1" id="KW-0812">Transmembrane</keyword>
<dbReference type="PANTHER" id="PTHR39174:SF1">
    <property type="entry name" value="INNER MEMBRANE PROTEIN"/>
    <property type="match status" value="1"/>
</dbReference>
<dbReference type="Proteomes" id="UP001208656">
    <property type="component" value="Unassembled WGS sequence"/>
</dbReference>
<keyword evidence="1" id="KW-1133">Transmembrane helix</keyword>
<evidence type="ECO:0000313" key="3">
    <source>
        <dbReference type="Proteomes" id="UP001208656"/>
    </source>
</evidence>
<name>A0ABT2WHN4_9BACI</name>
<dbReference type="PANTHER" id="PTHR39174">
    <property type="entry name" value="INNER MEMBRANE PROTEIN-RELATED"/>
    <property type="match status" value="1"/>
</dbReference>
<keyword evidence="1" id="KW-0472">Membrane</keyword>
<reference evidence="2 3" key="1">
    <citation type="submission" date="2022-10" db="EMBL/GenBank/DDBJ databases">
        <title>Description of Fervidibacillus gen. nov. in the family Fervidibacillaceae fam. nov. with two species, Fervidibacillus albus sp. nov., and Fervidibacillus halotolerans sp. nov., isolated from tidal flat sediments.</title>
        <authorList>
            <person name="Kwon K.K."/>
            <person name="Yang S.-H."/>
        </authorList>
    </citation>
    <scope>NUCLEOTIDE SEQUENCE [LARGE SCALE GENOMIC DNA]</scope>
    <source>
        <strain evidence="2 3">DSM 23332</strain>
    </source>
</reference>
<keyword evidence="3" id="KW-1185">Reference proteome</keyword>
<feature type="transmembrane region" description="Helical" evidence="1">
    <location>
        <begin position="20"/>
        <end position="39"/>
    </location>
</feature>
<feature type="transmembrane region" description="Helical" evidence="1">
    <location>
        <begin position="59"/>
        <end position="82"/>
    </location>
</feature>
<dbReference type="InterPro" id="IPR010398">
    <property type="entry name" value="DUF997"/>
</dbReference>
<evidence type="ECO:0000313" key="2">
    <source>
        <dbReference type="EMBL" id="MCU9595203.1"/>
    </source>
</evidence>
<organism evidence="2 3">
    <name type="scientific">Pallidibacillus thermolactis</name>
    <dbReference type="NCBI Taxonomy" id="251051"/>
    <lineage>
        <taxon>Bacteria</taxon>
        <taxon>Bacillati</taxon>
        <taxon>Bacillota</taxon>
        <taxon>Bacilli</taxon>
        <taxon>Bacillales</taxon>
        <taxon>Bacillaceae</taxon>
        <taxon>Pallidibacillus</taxon>
    </lineage>
</organism>
<proteinExistence type="predicted"/>
<dbReference type="Pfam" id="PF06196">
    <property type="entry name" value="DUF997"/>
    <property type="match status" value="1"/>
</dbReference>
<dbReference type="EMBL" id="JAOUSE010000042">
    <property type="protein sequence ID" value="MCU9595203.1"/>
    <property type="molecule type" value="Genomic_DNA"/>
</dbReference>
<gene>
    <name evidence="2" type="ORF">OEV82_12210</name>
</gene>
<dbReference type="RefSeq" id="WP_173657674.1">
    <property type="nucleotide sequence ID" value="NZ_JAOUSE010000042.1"/>
</dbReference>
<evidence type="ECO:0000256" key="1">
    <source>
        <dbReference type="SAM" id="Phobius"/>
    </source>
</evidence>
<comment type="caution">
    <text evidence="2">The sequence shown here is derived from an EMBL/GenBank/DDBJ whole genome shotgun (WGS) entry which is preliminary data.</text>
</comment>